<dbReference type="Proteomes" id="UP000242246">
    <property type="component" value="Unassembled WGS sequence"/>
</dbReference>
<dbReference type="STRING" id="1348632.GCA_001591745_01633"/>
<evidence type="ECO:0000259" key="3">
    <source>
        <dbReference type="Pfam" id="PF21537"/>
    </source>
</evidence>
<organism evidence="4 5">
    <name type="scientific">Pseudolactococcus plantarum</name>
    <dbReference type="NCBI Taxonomy" id="1365"/>
    <lineage>
        <taxon>Bacteria</taxon>
        <taxon>Bacillati</taxon>
        <taxon>Bacillota</taxon>
        <taxon>Bacilli</taxon>
        <taxon>Lactobacillales</taxon>
        <taxon>Streptococcaceae</taxon>
        <taxon>Pseudolactococcus</taxon>
    </lineage>
</organism>
<feature type="transmembrane region" description="Helical" evidence="1">
    <location>
        <begin position="53"/>
        <end position="72"/>
    </location>
</feature>
<dbReference type="PANTHER" id="PTHR40047:SF1">
    <property type="entry name" value="UPF0703 PROTEIN YCGQ"/>
    <property type="match status" value="1"/>
</dbReference>
<dbReference type="PANTHER" id="PTHR40047">
    <property type="entry name" value="UPF0703 PROTEIN YCGQ"/>
    <property type="match status" value="1"/>
</dbReference>
<evidence type="ECO:0000256" key="1">
    <source>
        <dbReference type="SAM" id="Phobius"/>
    </source>
</evidence>
<evidence type="ECO:0000313" key="4">
    <source>
        <dbReference type="EMBL" id="PCS07887.1"/>
    </source>
</evidence>
<evidence type="ECO:0000259" key="2">
    <source>
        <dbReference type="Pfam" id="PF09323"/>
    </source>
</evidence>
<keyword evidence="5" id="KW-1185">Reference proteome</keyword>
<feature type="domain" description="DUF1980" evidence="2">
    <location>
        <begin position="1"/>
        <end position="88"/>
    </location>
</feature>
<dbReference type="Pfam" id="PF09323">
    <property type="entry name" value="DUF1980"/>
    <property type="match status" value="1"/>
</dbReference>
<feature type="domain" description="DUF1980" evidence="3">
    <location>
        <begin position="114"/>
        <end position="252"/>
    </location>
</feature>
<evidence type="ECO:0000313" key="5">
    <source>
        <dbReference type="Proteomes" id="UP000242246"/>
    </source>
</evidence>
<dbReference type="InterPro" id="IPR048447">
    <property type="entry name" value="DUF1980_C"/>
</dbReference>
<dbReference type="InterPro" id="IPR052955">
    <property type="entry name" value="UPF0703_membrane_permease"/>
</dbReference>
<keyword evidence="1" id="KW-1133">Transmembrane helix</keyword>
<protein>
    <submittedName>
        <fullName evidence="4">Phosphate ABC transporter substrate-binding protein</fullName>
    </submittedName>
</protein>
<keyword evidence="1" id="KW-0472">Membrane</keyword>
<proteinExistence type="predicted"/>
<sequence length="254" mass="28870">MYLQLTGKLNQYINTHYSYLAVLSALLSLLFAIVQLINWMRHVNPHIHITSKFARAIALLLLATPILSSIFIPSKSLDTTIVSAKGFNFPLAEGSGDSSDGTQIQYLQPNTSLYFTKSVYDKMMKKELRTYQDQSTITITTDNYMEIMELIYNFPGTFEGKTITYTGFVYNDPTTSGAQFLFRFGIIHCIADSGVFGLRTLSEGQNFPNNTWIKVTGQIQMAYYPPFKREIPIVKPQTLTQVEKPSNPYVYRTF</sequence>
<dbReference type="InterPro" id="IPR015402">
    <property type="entry name" value="DUF1980"/>
</dbReference>
<gene>
    <name evidence="4" type="ORF">RU87_GL000623</name>
</gene>
<comment type="caution">
    <text evidence="4">The sequence shown here is derived from an EMBL/GenBank/DDBJ whole genome shotgun (WGS) entry which is preliminary data.</text>
</comment>
<dbReference type="AlphaFoldDB" id="A0A2A5S2Y5"/>
<feature type="transmembrane region" description="Helical" evidence="1">
    <location>
        <begin position="20"/>
        <end position="41"/>
    </location>
</feature>
<keyword evidence="1" id="KW-0812">Transmembrane</keyword>
<dbReference type="InterPro" id="IPR048493">
    <property type="entry name" value="DUF1980_N"/>
</dbReference>
<name>A0A2A5S2Y5_9LACT</name>
<dbReference type="Pfam" id="PF21537">
    <property type="entry name" value="DUF1980_C"/>
    <property type="match status" value="1"/>
</dbReference>
<accession>A0A2A5S2Y5</accession>
<dbReference type="NCBIfam" id="TIGR03943">
    <property type="entry name" value="TIGR03943 family putative permease subunit"/>
    <property type="match status" value="1"/>
</dbReference>
<reference evidence="4 5" key="1">
    <citation type="submission" date="2014-12" db="EMBL/GenBank/DDBJ databases">
        <title>Draft genome sequences of 10 type strains of Lactococcus.</title>
        <authorList>
            <person name="Sun Z."/>
            <person name="Zhong Z."/>
            <person name="Liu W."/>
            <person name="Zhang W."/>
            <person name="Zhang H."/>
        </authorList>
    </citation>
    <scope>NUCLEOTIDE SEQUENCE [LARGE SCALE GENOMIC DNA]</scope>
    <source>
        <strain evidence="4 5">DSM 20686</strain>
    </source>
</reference>
<dbReference type="EMBL" id="JXJX01000002">
    <property type="protein sequence ID" value="PCS07887.1"/>
    <property type="molecule type" value="Genomic_DNA"/>
</dbReference>